<feature type="compositionally biased region" description="Basic and acidic residues" evidence="1">
    <location>
        <begin position="176"/>
        <end position="185"/>
    </location>
</feature>
<organism evidence="3 4">
    <name type="scientific">Sporothrix bragantina</name>
    <dbReference type="NCBI Taxonomy" id="671064"/>
    <lineage>
        <taxon>Eukaryota</taxon>
        <taxon>Fungi</taxon>
        <taxon>Dikarya</taxon>
        <taxon>Ascomycota</taxon>
        <taxon>Pezizomycotina</taxon>
        <taxon>Sordariomycetes</taxon>
        <taxon>Sordariomycetidae</taxon>
        <taxon>Ophiostomatales</taxon>
        <taxon>Ophiostomataceae</taxon>
        <taxon>Sporothrix</taxon>
    </lineage>
</organism>
<feature type="region of interest" description="Disordered" evidence="1">
    <location>
        <begin position="231"/>
        <end position="257"/>
    </location>
</feature>
<sequence length="659" mass="71262">MPFEQTITIINNSGKIISTGKHLVGIFKEARSAYKEKKEALRQERPSSFRRAHTFNVSRSGGGYHGPIVEEYDDGTGYDDYEDGYLRNHRSLGPGPAPLYLESGRVGRRSLDDGDRRSHFSSGSRRRHRSHRPGAGGGRASTSGHSERRPSQPPLTASNLRTFSEISTTRPSVMDLPRRPFRDPYAESATRDMALSRLDLGHMQSPQMAAGSGSSPDAALPSVRTSMMVHRPRSDPALSRHTGDGGGGSTSSSKPIDMNLAYGNIPPDLESRFDLDPTVSGGGETDSQRESQAKTLVDRIEELLNEAQCLHHTAATIICHLQDNPEAAAAVALTLAELSALLAKLSPAFLGAVKGGSPAVFALLASPQFLIGTSIAVGVTVILFGGWKIVKRISEVRAAREEEKLAFELAAQVPSQQQATPGMASGPAVAAPEVPVLSPGYDEALVLEEELSTIESWRRGIEYDEDAGTEPWGGSEVDIELISPEAMRSRVGDDDQHTLRSSRTTKSHNTTSLRSSRNRRRPKHHGADSPHREEGAASEKTLPEVPPRQSSKGHQGKEVNEFKRHRPRHGDDAGSDASSTRSRHSSRHGSGYSRRSTSTAIDDSGAEASSTRSKAPISEAGTTRSRESKKATGSGNMLKQLFKKKRDKDDSARQDAALV</sequence>
<keyword evidence="2" id="KW-0472">Membrane</keyword>
<evidence type="ECO:0000313" key="4">
    <source>
        <dbReference type="Proteomes" id="UP001642406"/>
    </source>
</evidence>
<keyword evidence="4" id="KW-1185">Reference proteome</keyword>
<keyword evidence="2" id="KW-1133">Transmembrane helix</keyword>
<protein>
    <submittedName>
        <fullName evidence="3">Uncharacterized protein</fullName>
    </submittedName>
</protein>
<evidence type="ECO:0000256" key="2">
    <source>
        <dbReference type="SAM" id="Phobius"/>
    </source>
</evidence>
<reference evidence="3 4" key="1">
    <citation type="submission" date="2024-01" db="EMBL/GenBank/DDBJ databases">
        <authorList>
            <person name="Allen C."/>
            <person name="Tagirdzhanova G."/>
        </authorList>
    </citation>
    <scope>NUCLEOTIDE SEQUENCE [LARGE SCALE GENOMIC DNA]</scope>
</reference>
<evidence type="ECO:0000256" key="1">
    <source>
        <dbReference type="SAM" id="MobiDB-lite"/>
    </source>
</evidence>
<keyword evidence="2" id="KW-0812">Transmembrane</keyword>
<name>A0ABP0D035_9PEZI</name>
<dbReference type="EMBL" id="CAWUHC010000203">
    <property type="protein sequence ID" value="CAK7237762.1"/>
    <property type="molecule type" value="Genomic_DNA"/>
</dbReference>
<dbReference type="Proteomes" id="UP001642406">
    <property type="component" value="Unassembled WGS sequence"/>
</dbReference>
<evidence type="ECO:0000313" key="3">
    <source>
        <dbReference type="EMBL" id="CAK7237762.1"/>
    </source>
</evidence>
<feature type="compositionally biased region" description="Basic and acidic residues" evidence="1">
    <location>
        <begin position="109"/>
        <end position="118"/>
    </location>
</feature>
<feature type="transmembrane region" description="Helical" evidence="2">
    <location>
        <begin position="369"/>
        <end position="390"/>
    </location>
</feature>
<proteinExistence type="predicted"/>
<feature type="compositionally biased region" description="Polar residues" evidence="1">
    <location>
        <begin position="154"/>
        <end position="171"/>
    </location>
</feature>
<feature type="compositionally biased region" description="Basic and acidic residues" evidence="1">
    <location>
        <begin position="525"/>
        <end position="537"/>
    </location>
</feature>
<feature type="region of interest" description="Disordered" evidence="1">
    <location>
        <begin position="107"/>
        <end position="187"/>
    </location>
</feature>
<comment type="caution">
    <text evidence="3">The sequence shown here is derived from an EMBL/GenBank/DDBJ whole genome shotgun (WGS) entry which is preliminary data.</text>
</comment>
<accession>A0ABP0D035</accession>
<feature type="region of interest" description="Disordered" evidence="1">
    <location>
        <begin position="485"/>
        <end position="659"/>
    </location>
</feature>
<gene>
    <name evidence="3" type="ORF">SBRCBS47491_010121</name>
</gene>
<feature type="compositionally biased region" description="Low complexity" evidence="1">
    <location>
        <begin position="588"/>
        <end position="598"/>
    </location>
</feature>
<feature type="compositionally biased region" description="Basic and acidic residues" evidence="1">
    <location>
        <begin position="487"/>
        <end position="498"/>
    </location>
</feature>